<organism evidence="1 2">
    <name type="scientific">Giardia duodenalis assemblage B</name>
    <dbReference type="NCBI Taxonomy" id="1394984"/>
    <lineage>
        <taxon>Eukaryota</taxon>
        <taxon>Metamonada</taxon>
        <taxon>Diplomonadida</taxon>
        <taxon>Hexamitidae</taxon>
        <taxon>Giardiinae</taxon>
        <taxon>Giardia</taxon>
    </lineage>
</organism>
<sequence length="163" mass="17782">MSGHTFLLVLHCEHMTRGAPDLVGEVMAVHWVQSAIPPLSASPHLMHLLPLSGSSLAAYPVPHALESATHSLPLRYFCSWHLVHLAVPPSVFVSADPSHVSQYCTPLYVLSVSVNPVVLEHATTESLSFAFRGFRKYPGAASVHTPLLAREQRFFPGSPSPTW</sequence>
<dbReference type="VEuPathDB" id="GiardiaDB:QR46_4936"/>
<accession>A0A132NM21</accession>
<dbReference type="Proteomes" id="UP000070089">
    <property type="component" value="Unassembled WGS sequence"/>
</dbReference>
<reference evidence="1 2" key="1">
    <citation type="journal article" date="2015" name="Mol. Biochem. Parasitol.">
        <title>Identification of polymorphic genes for use in assemblage B genotyping assays through comparative genomics of multiple assemblage B Giardia duodenalis isolates.</title>
        <authorList>
            <person name="Wielinga C."/>
            <person name="Thompson R.C."/>
            <person name="Monis P."/>
            <person name="Ryan U."/>
        </authorList>
    </citation>
    <scope>NUCLEOTIDE SEQUENCE [LARGE SCALE GENOMIC DNA]</scope>
    <source>
        <strain evidence="1 2">BAH15c1</strain>
    </source>
</reference>
<evidence type="ECO:0000313" key="1">
    <source>
        <dbReference type="EMBL" id="KWX11110.1"/>
    </source>
</evidence>
<comment type="caution">
    <text evidence="1">The sequence shown here is derived from an EMBL/GenBank/DDBJ whole genome shotgun (WGS) entry which is preliminary data.</text>
</comment>
<dbReference type="AlphaFoldDB" id="A0A132NM21"/>
<protein>
    <submittedName>
        <fullName evidence="1">Uncharacterized protein</fullName>
    </submittedName>
</protein>
<proteinExistence type="predicted"/>
<gene>
    <name evidence="1" type="ORF">QR46_4936</name>
</gene>
<dbReference type="EMBL" id="JXTI01000338">
    <property type="protein sequence ID" value="KWX11110.1"/>
    <property type="molecule type" value="Genomic_DNA"/>
</dbReference>
<name>A0A132NM21_GIAIN</name>
<evidence type="ECO:0000313" key="2">
    <source>
        <dbReference type="Proteomes" id="UP000070089"/>
    </source>
</evidence>